<dbReference type="InterPro" id="IPR027417">
    <property type="entry name" value="P-loop_NTPase"/>
</dbReference>
<keyword evidence="1" id="KW-0812">Transmembrane</keyword>
<dbReference type="OrthoDB" id="49553at2759"/>
<reference evidence="2 3" key="1">
    <citation type="journal article" date="2015" name="Plant Cell">
        <title>Oil accumulation by the oleaginous diatom Fistulifera solaris as revealed by the genome and transcriptome.</title>
        <authorList>
            <person name="Tanaka T."/>
            <person name="Maeda Y."/>
            <person name="Veluchamy A."/>
            <person name="Tanaka M."/>
            <person name="Abida H."/>
            <person name="Marechal E."/>
            <person name="Bowler C."/>
            <person name="Muto M."/>
            <person name="Sunaga Y."/>
            <person name="Tanaka M."/>
            <person name="Yoshino T."/>
            <person name="Taniguchi T."/>
            <person name="Fukuda Y."/>
            <person name="Nemoto M."/>
            <person name="Matsumoto M."/>
            <person name="Wong P.S."/>
            <person name="Aburatani S."/>
            <person name="Fujibuchi W."/>
        </authorList>
    </citation>
    <scope>NUCLEOTIDE SEQUENCE [LARGE SCALE GENOMIC DNA]</scope>
    <source>
        <strain evidence="2 3">JPCC DA0580</strain>
    </source>
</reference>
<feature type="transmembrane region" description="Helical" evidence="1">
    <location>
        <begin position="12"/>
        <end position="34"/>
    </location>
</feature>
<evidence type="ECO:0008006" key="4">
    <source>
        <dbReference type="Google" id="ProtNLM"/>
    </source>
</evidence>
<dbReference type="InParanoid" id="A0A1Z5J6T7"/>
<dbReference type="SUPFAM" id="SSF52540">
    <property type="entry name" value="P-loop containing nucleoside triphosphate hydrolases"/>
    <property type="match status" value="1"/>
</dbReference>
<evidence type="ECO:0000313" key="3">
    <source>
        <dbReference type="Proteomes" id="UP000198406"/>
    </source>
</evidence>
<accession>A0A1Z5J6T7</accession>
<keyword evidence="3" id="KW-1185">Reference proteome</keyword>
<protein>
    <recommendedName>
        <fullName evidence="4">Sulfotransferase domain-containing protein</fullName>
    </recommendedName>
</protein>
<sequence length="459" mass="52783">MKSRKTDRPVAGRFWLYCFAITITVAMITGHYLLSNYRLQPVGIVLEDSTAEEQPMIEAAIPEDAEEEVAIATTQDTLPEKPFLVLHVGPGKTATTTLQVDLTRPSFEACLAEDDYLYGGRFYLKPSQSSDGKWMEGPESFSQPLDTLRDILIPAKARNTVSECSPTRPKCWKSLQQQIDEFSGDHHIILSDEPLALRWTPENAKVMKDAFRDVRDILVVIGYRRFYDWLPSSIFQRNRKRLVDKHWPSRGELAMLDPLWPLLGASTEAWKERHYTFTDSLVQATQAASLPHRILNMHDPTSTVSSQFFCQVLPSASSCCQLAANATSSTIMNVRTEDQVHQLYFDTITTAAAAKGWIHKSKYSRPQVREALKEYYHARPLKQWSLYCPTEQQLQLLYDQSLRMEKELIWPTADPELRYHLEEEHRSAFEGRVREGAFCQLDLKASLETFREFFRKYSK</sequence>
<dbReference type="AlphaFoldDB" id="A0A1Z5J6T7"/>
<name>A0A1Z5J6T7_FISSO</name>
<organism evidence="2 3">
    <name type="scientific">Fistulifera solaris</name>
    <name type="common">Oleaginous diatom</name>
    <dbReference type="NCBI Taxonomy" id="1519565"/>
    <lineage>
        <taxon>Eukaryota</taxon>
        <taxon>Sar</taxon>
        <taxon>Stramenopiles</taxon>
        <taxon>Ochrophyta</taxon>
        <taxon>Bacillariophyta</taxon>
        <taxon>Bacillariophyceae</taxon>
        <taxon>Bacillariophycidae</taxon>
        <taxon>Naviculales</taxon>
        <taxon>Naviculaceae</taxon>
        <taxon>Fistulifera</taxon>
    </lineage>
</organism>
<evidence type="ECO:0000256" key="1">
    <source>
        <dbReference type="SAM" id="Phobius"/>
    </source>
</evidence>
<proteinExistence type="predicted"/>
<dbReference type="Proteomes" id="UP000198406">
    <property type="component" value="Unassembled WGS sequence"/>
</dbReference>
<comment type="caution">
    <text evidence="2">The sequence shown here is derived from an EMBL/GenBank/DDBJ whole genome shotgun (WGS) entry which is preliminary data.</text>
</comment>
<dbReference type="EMBL" id="BDSP01000011">
    <property type="protein sequence ID" value="GAX09690.1"/>
    <property type="molecule type" value="Genomic_DNA"/>
</dbReference>
<gene>
    <name evidence="2" type="ORF">FisN_19Lh151</name>
</gene>
<keyword evidence="1" id="KW-0472">Membrane</keyword>
<evidence type="ECO:0000313" key="2">
    <source>
        <dbReference type="EMBL" id="GAX09690.1"/>
    </source>
</evidence>
<keyword evidence="1" id="KW-1133">Transmembrane helix</keyword>